<protein>
    <submittedName>
        <fullName evidence="1">S41 family peptidase</fullName>
    </submittedName>
</protein>
<dbReference type="EMBL" id="JBHUFC010000002">
    <property type="protein sequence ID" value="MFD1786809.1"/>
    <property type="molecule type" value="Genomic_DNA"/>
</dbReference>
<dbReference type="Gene3D" id="3.90.226.10">
    <property type="entry name" value="2-enoyl-CoA Hydratase, Chain A, domain 1"/>
    <property type="match status" value="1"/>
</dbReference>
<evidence type="ECO:0000313" key="1">
    <source>
        <dbReference type="EMBL" id="MFD1786809.1"/>
    </source>
</evidence>
<keyword evidence="2" id="KW-1185">Reference proteome</keyword>
<dbReference type="InterPro" id="IPR029045">
    <property type="entry name" value="ClpP/crotonase-like_dom_sf"/>
</dbReference>
<accession>A0ABW4NB85</accession>
<name>A0ABW4NB85_9SPHN</name>
<comment type="caution">
    <text evidence="1">The sequence shown here is derived from an EMBL/GenBank/DDBJ whole genome shotgun (WGS) entry which is preliminary data.</text>
</comment>
<dbReference type="SUPFAM" id="SSF52096">
    <property type="entry name" value="ClpP/crotonase"/>
    <property type="match status" value="1"/>
</dbReference>
<reference evidence="2" key="1">
    <citation type="journal article" date="2019" name="Int. J. Syst. Evol. Microbiol.">
        <title>The Global Catalogue of Microorganisms (GCM) 10K type strain sequencing project: providing services to taxonomists for standard genome sequencing and annotation.</title>
        <authorList>
            <consortium name="The Broad Institute Genomics Platform"/>
            <consortium name="The Broad Institute Genome Sequencing Center for Infectious Disease"/>
            <person name="Wu L."/>
            <person name="Ma J."/>
        </authorList>
    </citation>
    <scope>NUCLEOTIDE SEQUENCE [LARGE SCALE GENOMIC DNA]</scope>
    <source>
        <strain evidence="2">Q85</strain>
    </source>
</reference>
<sequence length="489" mass="53200">MRLHISYFIGMALIAEATCSAAHGNQAKDWAAVLRNDAQAFHDLVQENHPGPANTLDPGFSARNDRGLARARNRASKVHDYAGYYWAMREYAASFDDGHVAYVPAQSAPAIPSRWAGIMTGYDGRGRQVIRVSADAARVPLGAELISCDGITAEKLALRNLAPFRGRWFLAADRLSAAPMLLVDSGNPFISQPSRCRFSMNGRPIDTSLEWRAISSKELADYRKTAAASSTDQEIGVRELTDGTQWYAFPTFYGDANKATEAALSSLISDMNRDRAALAAAPRIVFDLRGNGGGSGIWAQRIAAAIWGQDVVDALPPESVGVDWRVSPANIAILEGDLGRIPTSADTLDRRGRLEQRIASMKKALASGQKLLREANDRQPIKAVAPPRRSKPVYVLTDAACASACLDAVDLWKRLGAVQVGQETNADTLYMELRDDALPSGLATVYMPMKVWRGRPRGSNVPAIPKYRFKGDMRDTAALQAWTATLPSK</sequence>
<gene>
    <name evidence="1" type="ORF">ACFSC3_04410</name>
</gene>
<evidence type="ECO:0000313" key="2">
    <source>
        <dbReference type="Proteomes" id="UP001597283"/>
    </source>
</evidence>
<organism evidence="1 2">
    <name type="scientific">Sphingomonas floccifaciens</name>
    <dbReference type="NCBI Taxonomy" id="1844115"/>
    <lineage>
        <taxon>Bacteria</taxon>
        <taxon>Pseudomonadati</taxon>
        <taxon>Pseudomonadota</taxon>
        <taxon>Alphaproteobacteria</taxon>
        <taxon>Sphingomonadales</taxon>
        <taxon>Sphingomonadaceae</taxon>
        <taxon>Sphingomonas</taxon>
    </lineage>
</organism>
<dbReference type="Proteomes" id="UP001597283">
    <property type="component" value="Unassembled WGS sequence"/>
</dbReference>
<proteinExistence type="predicted"/>